<dbReference type="SUPFAM" id="SSF49313">
    <property type="entry name" value="Cadherin-like"/>
    <property type="match status" value="1"/>
</dbReference>
<evidence type="ECO:0000313" key="12">
    <source>
        <dbReference type="Proteomes" id="UP000560066"/>
    </source>
</evidence>
<sequence>LSATDPDEGINSDIIYLFGRHVTAEVKEMFTIDEIKGEIRLKGELDYEEIDSYEITIEARDKGSPSLSGHCK</sequence>
<feature type="non-terminal residue" evidence="11">
    <location>
        <position position="1"/>
    </location>
</feature>
<evidence type="ECO:0000256" key="6">
    <source>
        <dbReference type="ARBA" id="ARBA00022989"/>
    </source>
</evidence>
<accession>A0A7L2RVU1</accession>
<keyword evidence="2" id="KW-0812">Transmembrane</keyword>
<evidence type="ECO:0000256" key="5">
    <source>
        <dbReference type="ARBA" id="ARBA00022889"/>
    </source>
</evidence>
<comment type="caution">
    <text evidence="11">The sequence shown here is derived from an EMBL/GenBank/DDBJ whole genome shotgun (WGS) entry which is preliminary data.</text>
</comment>
<evidence type="ECO:0000259" key="10">
    <source>
        <dbReference type="PROSITE" id="PS50268"/>
    </source>
</evidence>
<dbReference type="CDD" id="cd11304">
    <property type="entry name" value="Cadherin_repeat"/>
    <property type="match status" value="1"/>
</dbReference>
<evidence type="ECO:0000256" key="9">
    <source>
        <dbReference type="PROSITE-ProRule" id="PRU00043"/>
    </source>
</evidence>
<evidence type="ECO:0000256" key="4">
    <source>
        <dbReference type="ARBA" id="ARBA00022837"/>
    </source>
</evidence>
<dbReference type="GO" id="GO:0007156">
    <property type="term" value="P:homophilic cell adhesion via plasma membrane adhesion molecules"/>
    <property type="evidence" value="ECO:0007669"/>
    <property type="project" value="InterPro"/>
</dbReference>
<keyword evidence="5" id="KW-0130">Cell adhesion</keyword>
<keyword evidence="6" id="KW-1133">Transmembrane helix</keyword>
<keyword evidence="8" id="KW-0325">Glycoprotein</keyword>
<dbReference type="InterPro" id="IPR002126">
    <property type="entry name" value="Cadherin-like_dom"/>
</dbReference>
<comment type="subcellular location">
    <subcellularLocation>
        <location evidence="1">Membrane</location>
        <topology evidence="1">Single-pass membrane protein</topology>
    </subcellularLocation>
</comment>
<feature type="domain" description="Cadherin" evidence="10">
    <location>
        <begin position="1"/>
        <end position="69"/>
    </location>
</feature>
<protein>
    <submittedName>
        <fullName evidence="11">PCDA2 protein</fullName>
    </submittedName>
</protein>
<dbReference type="PROSITE" id="PS50268">
    <property type="entry name" value="CADHERIN_2"/>
    <property type="match status" value="1"/>
</dbReference>
<dbReference type="GO" id="GO:0005509">
    <property type="term" value="F:calcium ion binding"/>
    <property type="evidence" value="ECO:0007669"/>
    <property type="project" value="UniProtKB-UniRule"/>
</dbReference>
<keyword evidence="12" id="KW-1185">Reference proteome</keyword>
<dbReference type="EMBL" id="VYZS01211792">
    <property type="protein sequence ID" value="NXS12567.1"/>
    <property type="molecule type" value="Genomic_DNA"/>
</dbReference>
<evidence type="ECO:0000256" key="3">
    <source>
        <dbReference type="ARBA" id="ARBA00022737"/>
    </source>
</evidence>
<dbReference type="PANTHER" id="PTHR24028">
    <property type="entry name" value="CADHERIN-87A"/>
    <property type="match status" value="1"/>
</dbReference>
<evidence type="ECO:0000256" key="7">
    <source>
        <dbReference type="ARBA" id="ARBA00023136"/>
    </source>
</evidence>
<organism evidence="11 12">
    <name type="scientific">Neodrepanis coruscans</name>
    <name type="common">wattled asity</name>
    <dbReference type="NCBI Taxonomy" id="254563"/>
    <lineage>
        <taxon>Eukaryota</taxon>
        <taxon>Metazoa</taxon>
        <taxon>Chordata</taxon>
        <taxon>Craniata</taxon>
        <taxon>Vertebrata</taxon>
        <taxon>Euteleostomi</taxon>
        <taxon>Archelosauria</taxon>
        <taxon>Archosauria</taxon>
        <taxon>Dinosauria</taxon>
        <taxon>Saurischia</taxon>
        <taxon>Theropoda</taxon>
        <taxon>Coelurosauria</taxon>
        <taxon>Aves</taxon>
        <taxon>Neognathae</taxon>
        <taxon>Neoaves</taxon>
        <taxon>Telluraves</taxon>
        <taxon>Australaves</taxon>
        <taxon>Passeriformes</taxon>
        <taxon>Philepittidae</taxon>
        <taxon>Neodrepanis</taxon>
    </lineage>
</organism>
<feature type="non-terminal residue" evidence="11">
    <location>
        <position position="72"/>
    </location>
</feature>
<evidence type="ECO:0000256" key="1">
    <source>
        <dbReference type="ARBA" id="ARBA00004167"/>
    </source>
</evidence>
<evidence type="ECO:0000256" key="2">
    <source>
        <dbReference type="ARBA" id="ARBA00022692"/>
    </source>
</evidence>
<gene>
    <name evidence="11" type="primary">Pcdha2_1</name>
    <name evidence="11" type="ORF">NEOCOR_R08823</name>
</gene>
<dbReference type="PANTHER" id="PTHR24028:SF236">
    <property type="entry name" value="PROTOCADHERIN GAMMA-C3"/>
    <property type="match status" value="1"/>
</dbReference>
<keyword evidence="3" id="KW-0677">Repeat</keyword>
<dbReference type="FunFam" id="2.60.40.60:FF:000002">
    <property type="entry name" value="Protocadherin alpha 2"/>
    <property type="match status" value="1"/>
</dbReference>
<dbReference type="InterPro" id="IPR015919">
    <property type="entry name" value="Cadherin-like_sf"/>
</dbReference>
<evidence type="ECO:0000313" key="11">
    <source>
        <dbReference type="EMBL" id="NXS12567.1"/>
    </source>
</evidence>
<dbReference type="Pfam" id="PF00028">
    <property type="entry name" value="Cadherin"/>
    <property type="match status" value="1"/>
</dbReference>
<dbReference type="Gene3D" id="2.60.40.60">
    <property type="entry name" value="Cadherins"/>
    <property type="match status" value="1"/>
</dbReference>
<reference evidence="11 12" key="1">
    <citation type="submission" date="2019-09" db="EMBL/GenBank/DDBJ databases">
        <title>Bird 10,000 Genomes (B10K) Project - Family phase.</title>
        <authorList>
            <person name="Zhang G."/>
        </authorList>
    </citation>
    <scope>NUCLEOTIDE SEQUENCE [LARGE SCALE GENOMIC DNA]</scope>
    <source>
        <strain evidence="11">B10K-DU-002-79</strain>
    </source>
</reference>
<keyword evidence="7" id="KW-0472">Membrane</keyword>
<proteinExistence type="predicted"/>
<dbReference type="AlphaFoldDB" id="A0A7L2RVU1"/>
<dbReference type="Proteomes" id="UP000560066">
    <property type="component" value="Unassembled WGS sequence"/>
</dbReference>
<name>A0A7L2RVU1_9PASS</name>
<keyword evidence="4 9" id="KW-0106">Calcium</keyword>
<evidence type="ECO:0000256" key="8">
    <source>
        <dbReference type="ARBA" id="ARBA00023180"/>
    </source>
</evidence>
<dbReference type="OrthoDB" id="9990384at2759"/>
<dbReference type="SMART" id="SM00112">
    <property type="entry name" value="CA"/>
    <property type="match status" value="1"/>
</dbReference>
<dbReference type="GO" id="GO:0005886">
    <property type="term" value="C:plasma membrane"/>
    <property type="evidence" value="ECO:0007669"/>
    <property type="project" value="TreeGrafter"/>
</dbReference>
<dbReference type="InterPro" id="IPR050174">
    <property type="entry name" value="Protocadherin/Cadherin-CA"/>
</dbReference>